<accession>A0A562NWY6</accession>
<dbReference type="Gene3D" id="6.10.250.730">
    <property type="match status" value="1"/>
</dbReference>
<name>A0A562NWY6_9HYPH</name>
<organism evidence="1 2">
    <name type="scientific">Mesorhizobium tianshanense</name>
    <dbReference type="NCBI Taxonomy" id="39844"/>
    <lineage>
        <taxon>Bacteria</taxon>
        <taxon>Pseudomonadati</taxon>
        <taxon>Pseudomonadota</taxon>
        <taxon>Alphaproteobacteria</taxon>
        <taxon>Hyphomicrobiales</taxon>
        <taxon>Phyllobacteriaceae</taxon>
        <taxon>Mesorhizobium</taxon>
    </lineage>
</organism>
<gene>
    <name evidence="1" type="ORF">IQ26_02818</name>
</gene>
<reference evidence="1 2" key="1">
    <citation type="journal article" date="2015" name="Stand. Genomic Sci.">
        <title>Genomic Encyclopedia of Bacterial and Archaeal Type Strains, Phase III: the genomes of soil and plant-associated and newly described type strains.</title>
        <authorList>
            <person name="Whitman W.B."/>
            <person name="Woyke T."/>
            <person name="Klenk H.P."/>
            <person name="Zhou Y."/>
            <person name="Lilburn T.G."/>
            <person name="Beck B.J."/>
            <person name="De Vos P."/>
            <person name="Vandamme P."/>
            <person name="Eisen J.A."/>
            <person name="Garrity G."/>
            <person name="Hugenholtz P."/>
            <person name="Kyrpides N.C."/>
        </authorList>
    </citation>
    <scope>NUCLEOTIDE SEQUENCE [LARGE SCALE GENOMIC DNA]</scope>
    <source>
        <strain evidence="1 2">CGMCC 1.2546</strain>
    </source>
</reference>
<dbReference type="InterPro" id="IPR010385">
    <property type="entry name" value="DUF982"/>
</dbReference>
<sequence>MGKFLPLSICFVDGRSMQVSSISEAEKALAGHWPKKEADAYREAARLLAAARDGICTPDTAFLAFEKAARQQCLLKPRKSSAGLRILDSLSAPN</sequence>
<evidence type="ECO:0000313" key="1">
    <source>
        <dbReference type="EMBL" id="TWI36679.1"/>
    </source>
</evidence>
<proteinExistence type="predicted"/>
<dbReference type="OrthoDB" id="8100242at2"/>
<dbReference type="EMBL" id="VLKT01000015">
    <property type="protein sequence ID" value="TWI36679.1"/>
    <property type="molecule type" value="Genomic_DNA"/>
</dbReference>
<comment type="caution">
    <text evidence="1">The sequence shown here is derived from an EMBL/GenBank/DDBJ whole genome shotgun (WGS) entry which is preliminary data.</text>
</comment>
<dbReference type="RefSeq" id="WP_145718129.1">
    <property type="nucleotide sequence ID" value="NZ_BSPF01000076.1"/>
</dbReference>
<protein>
    <submittedName>
        <fullName evidence="1">Uncharacterized protein DUF982</fullName>
    </submittedName>
</protein>
<dbReference type="AlphaFoldDB" id="A0A562NWY6"/>
<dbReference type="Proteomes" id="UP000317122">
    <property type="component" value="Unassembled WGS sequence"/>
</dbReference>
<evidence type="ECO:0000313" key="2">
    <source>
        <dbReference type="Proteomes" id="UP000317122"/>
    </source>
</evidence>
<keyword evidence="2" id="KW-1185">Reference proteome</keyword>
<dbReference type="Pfam" id="PF06169">
    <property type="entry name" value="DUF982"/>
    <property type="match status" value="1"/>
</dbReference>